<dbReference type="Proteomes" id="UP001518990">
    <property type="component" value="Unassembled WGS sequence"/>
</dbReference>
<feature type="signal peptide" evidence="1">
    <location>
        <begin position="1"/>
        <end position="24"/>
    </location>
</feature>
<comment type="caution">
    <text evidence="2">The sequence shown here is derived from an EMBL/GenBank/DDBJ whole genome shotgun (WGS) entry which is preliminary data.</text>
</comment>
<organism evidence="2 3">
    <name type="scientific">Roseomonas marmotae</name>
    <dbReference type="NCBI Taxonomy" id="2768161"/>
    <lineage>
        <taxon>Bacteria</taxon>
        <taxon>Pseudomonadati</taxon>
        <taxon>Pseudomonadota</taxon>
        <taxon>Alphaproteobacteria</taxon>
        <taxon>Acetobacterales</taxon>
        <taxon>Roseomonadaceae</taxon>
        <taxon>Roseomonas</taxon>
    </lineage>
</organism>
<evidence type="ECO:0000313" key="3">
    <source>
        <dbReference type="Proteomes" id="UP001518990"/>
    </source>
</evidence>
<dbReference type="EMBL" id="JACTNF010000012">
    <property type="protein sequence ID" value="MBO1075548.1"/>
    <property type="molecule type" value="Genomic_DNA"/>
</dbReference>
<keyword evidence="1" id="KW-0732">Signal</keyword>
<name>A0ABS3KDL7_9PROT</name>
<protein>
    <submittedName>
        <fullName evidence="2">Uncharacterized protein</fullName>
    </submittedName>
</protein>
<keyword evidence="3" id="KW-1185">Reference proteome</keyword>
<gene>
    <name evidence="2" type="ORF">IAI60_13115</name>
</gene>
<sequence length="216" mass="22966">MMARFLTAGAVLLALATGAGTAMAAGPGTDPDWPCVQRLVPELSAAAVWSGPPPPQGDGWRQVPEVADLVARITPMAVGEAAGVRSILDFAAPLDAGARRQMLPLALSGTLAGTNQVRSQVIERIKAFARRQRGLAEMVQRLTEQLDVSDQEGAGQAAAGEAKARHAELEQRVFFATKTFQDTERTLRYICEVPVRLEARFGAYARALEGALPPPP</sequence>
<dbReference type="RefSeq" id="WP_208776248.1">
    <property type="nucleotide sequence ID" value="NZ_CP061094.1"/>
</dbReference>
<evidence type="ECO:0000256" key="1">
    <source>
        <dbReference type="SAM" id="SignalP"/>
    </source>
</evidence>
<proteinExistence type="predicted"/>
<accession>A0ABS3KDL7</accession>
<evidence type="ECO:0000313" key="2">
    <source>
        <dbReference type="EMBL" id="MBO1075548.1"/>
    </source>
</evidence>
<feature type="chain" id="PRO_5047132608" evidence="1">
    <location>
        <begin position="25"/>
        <end position="216"/>
    </location>
</feature>
<reference evidence="2 3" key="1">
    <citation type="submission" date="2020-09" db="EMBL/GenBank/DDBJ databases">
        <title>Roseomonas.</title>
        <authorList>
            <person name="Zhu W."/>
        </authorList>
    </citation>
    <scope>NUCLEOTIDE SEQUENCE [LARGE SCALE GENOMIC DNA]</scope>
    <source>
        <strain evidence="2 3">1311</strain>
    </source>
</reference>